<dbReference type="EMBL" id="JBHRTD010000006">
    <property type="protein sequence ID" value="MFC3137222.1"/>
    <property type="molecule type" value="Genomic_DNA"/>
</dbReference>
<dbReference type="RefSeq" id="WP_248935458.1">
    <property type="nucleotide sequence ID" value="NZ_JAKILF010000002.1"/>
</dbReference>
<evidence type="ECO:0000313" key="3">
    <source>
        <dbReference type="Proteomes" id="UP001595621"/>
    </source>
</evidence>
<evidence type="ECO:0008006" key="4">
    <source>
        <dbReference type="Google" id="ProtNLM"/>
    </source>
</evidence>
<evidence type="ECO:0000256" key="1">
    <source>
        <dbReference type="SAM" id="SignalP"/>
    </source>
</evidence>
<organism evidence="2 3">
    <name type="scientific">Shewanella submarina</name>
    <dbReference type="NCBI Taxonomy" id="2016376"/>
    <lineage>
        <taxon>Bacteria</taxon>
        <taxon>Pseudomonadati</taxon>
        <taxon>Pseudomonadota</taxon>
        <taxon>Gammaproteobacteria</taxon>
        <taxon>Alteromonadales</taxon>
        <taxon>Shewanellaceae</taxon>
        <taxon>Shewanella</taxon>
    </lineage>
</organism>
<keyword evidence="1" id="KW-0732">Signal</keyword>
<keyword evidence="3" id="KW-1185">Reference proteome</keyword>
<feature type="signal peptide" evidence="1">
    <location>
        <begin position="1"/>
        <end position="17"/>
    </location>
</feature>
<sequence length="140" mass="16002">MMQYLILLLAISFGAVASEFNNFDFSATDNSDPLFIEKCQIYRDALKQKDIETIKTFISPEFFSKPGFDKALQGLIRRFDKQTEKPQYSEVSKSLDKLSNPDVAGVTIRYEYKYKQGKGGGNAGCTFDRMENGNWKIRLN</sequence>
<accession>A0ABV7G6S3</accession>
<comment type="caution">
    <text evidence="2">The sequence shown here is derived from an EMBL/GenBank/DDBJ whole genome shotgun (WGS) entry which is preliminary data.</text>
</comment>
<evidence type="ECO:0000313" key="2">
    <source>
        <dbReference type="EMBL" id="MFC3137222.1"/>
    </source>
</evidence>
<reference evidence="3" key="1">
    <citation type="journal article" date="2019" name="Int. J. Syst. Evol. Microbiol.">
        <title>The Global Catalogue of Microorganisms (GCM) 10K type strain sequencing project: providing services to taxonomists for standard genome sequencing and annotation.</title>
        <authorList>
            <consortium name="The Broad Institute Genomics Platform"/>
            <consortium name="The Broad Institute Genome Sequencing Center for Infectious Disease"/>
            <person name="Wu L."/>
            <person name="Ma J."/>
        </authorList>
    </citation>
    <scope>NUCLEOTIDE SEQUENCE [LARGE SCALE GENOMIC DNA]</scope>
    <source>
        <strain evidence="3">KCTC 52277</strain>
    </source>
</reference>
<feature type="chain" id="PRO_5047263491" description="DUF4440 domain-containing protein" evidence="1">
    <location>
        <begin position="18"/>
        <end position="140"/>
    </location>
</feature>
<protein>
    <recommendedName>
        <fullName evidence="4">DUF4440 domain-containing protein</fullName>
    </recommendedName>
</protein>
<gene>
    <name evidence="2" type="ORF">ACFOE0_03365</name>
</gene>
<proteinExistence type="predicted"/>
<dbReference type="Proteomes" id="UP001595621">
    <property type="component" value="Unassembled WGS sequence"/>
</dbReference>
<name>A0ABV7G6S3_9GAMM</name>